<organism evidence="2 3">
    <name type="scientific">Actinomadura verrucosospora</name>
    <dbReference type="NCBI Taxonomy" id="46165"/>
    <lineage>
        <taxon>Bacteria</taxon>
        <taxon>Bacillati</taxon>
        <taxon>Actinomycetota</taxon>
        <taxon>Actinomycetes</taxon>
        <taxon>Streptosporangiales</taxon>
        <taxon>Thermomonosporaceae</taxon>
        <taxon>Actinomadura</taxon>
    </lineage>
</organism>
<feature type="domain" description="Metallo-beta-lactamase" evidence="1">
    <location>
        <begin position="18"/>
        <end position="203"/>
    </location>
</feature>
<keyword evidence="3" id="KW-1185">Reference proteome</keyword>
<dbReference type="EMBL" id="CP053892">
    <property type="protein sequence ID" value="QKG21934.1"/>
    <property type="molecule type" value="Genomic_DNA"/>
</dbReference>
<evidence type="ECO:0000313" key="3">
    <source>
        <dbReference type="Proteomes" id="UP000501240"/>
    </source>
</evidence>
<dbReference type="RefSeq" id="WP_173096134.1">
    <property type="nucleotide sequence ID" value="NZ_CP053892.1"/>
</dbReference>
<dbReference type="InterPro" id="IPR050855">
    <property type="entry name" value="NDM-1-like"/>
</dbReference>
<protein>
    <submittedName>
        <fullName evidence="2">Beta-lactamase domain protein</fullName>
    </submittedName>
</protein>
<reference evidence="2 3" key="1">
    <citation type="submission" date="2020-05" db="EMBL/GenBank/DDBJ databases">
        <title>Actinomadura verrucosospora NRRL-B18236 (PFL_A860) Genome sequencing and assembly.</title>
        <authorList>
            <person name="Samborskyy M."/>
        </authorList>
    </citation>
    <scope>NUCLEOTIDE SEQUENCE [LARGE SCALE GENOMIC DNA]</scope>
    <source>
        <strain evidence="2 3">NRRL:B18236</strain>
    </source>
</reference>
<dbReference type="Pfam" id="PF00753">
    <property type="entry name" value="Lactamase_B"/>
    <property type="match status" value="1"/>
</dbReference>
<dbReference type="PANTHER" id="PTHR42951:SF17">
    <property type="entry name" value="METALLO-BETA-LACTAMASE DOMAIN-CONTAINING PROTEIN"/>
    <property type="match status" value="1"/>
</dbReference>
<dbReference type="AlphaFoldDB" id="A0A7D3VV97"/>
<dbReference type="SMART" id="SM00849">
    <property type="entry name" value="Lactamase_B"/>
    <property type="match status" value="1"/>
</dbReference>
<sequence length="222" mass="24035">MEKISDGVFLLDGRPRYAYNAYLVADENGEVLVDAGSRHARRRILRQLDGRAVRSHLVTHAHPDHQGASHAVCTRFGVPLMSGARDADAIESGELVIPDHPVARWQLRHWAGPGHPVAHRLAEADEVAGFTVLETPGHTPGSIALWRERDRVLIVGDVLNRRPAALGGGIAEAPPAFCTDPGGNRRSIRRLAGLRPAVVCFGHGRPLRDPARLADFADVLPG</sequence>
<dbReference type="CDD" id="cd07721">
    <property type="entry name" value="yflN-like_MBL-fold"/>
    <property type="match status" value="1"/>
</dbReference>
<evidence type="ECO:0000313" key="2">
    <source>
        <dbReference type="EMBL" id="QKG21934.1"/>
    </source>
</evidence>
<dbReference type="Proteomes" id="UP000501240">
    <property type="component" value="Chromosome"/>
</dbReference>
<dbReference type="Gene3D" id="3.60.15.10">
    <property type="entry name" value="Ribonuclease Z/Hydroxyacylglutathione hydrolase-like"/>
    <property type="match status" value="1"/>
</dbReference>
<dbReference type="InterPro" id="IPR036866">
    <property type="entry name" value="RibonucZ/Hydroxyglut_hydro"/>
</dbReference>
<gene>
    <name evidence="2" type="ORF">ACTIVE_3572</name>
</gene>
<dbReference type="PANTHER" id="PTHR42951">
    <property type="entry name" value="METALLO-BETA-LACTAMASE DOMAIN-CONTAINING"/>
    <property type="match status" value="1"/>
</dbReference>
<evidence type="ECO:0000259" key="1">
    <source>
        <dbReference type="SMART" id="SM00849"/>
    </source>
</evidence>
<dbReference type="SUPFAM" id="SSF56281">
    <property type="entry name" value="Metallo-hydrolase/oxidoreductase"/>
    <property type="match status" value="1"/>
</dbReference>
<proteinExistence type="predicted"/>
<name>A0A7D3VV97_ACTVE</name>
<accession>A0A7D3VV97</accession>
<dbReference type="InterPro" id="IPR001279">
    <property type="entry name" value="Metallo-B-lactamas"/>
</dbReference>